<dbReference type="FunFam" id="3.30.2410.10:FF:000003">
    <property type="entry name" value="probable E3 ubiquitin-protein ligase HERC4 isoform X1"/>
    <property type="match status" value="1"/>
</dbReference>
<protein>
    <recommendedName>
        <fullName evidence="6">HECT domain-containing protein</fullName>
    </recommendedName>
</protein>
<reference evidence="7" key="4">
    <citation type="submission" date="2025-09" db="UniProtKB">
        <authorList>
            <consortium name="Ensembl"/>
        </authorList>
    </citation>
    <scope>IDENTIFICATION</scope>
</reference>
<feature type="repeat" description="RCC1" evidence="5">
    <location>
        <begin position="157"/>
        <end position="209"/>
    </location>
</feature>
<dbReference type="GO" id="GO:0004842">
    <property type="term" value="F:ubiquitin-protein transferase activity"/>
    <property type="evidence" value="ECO:0007669"/>
    <property type="project" value="InterPro"/>
</dbReference>
<evidence type="ECO:0000313" key="8">
    <source>
        <dbReference type="Proteomes" id="UP000265100"/>
    </source>
</evidence>
<dbReference type="InterPro" id="IPR000408">
    <property type="entry name" value="Reg_chr_condens"/>
</dbReference>
<dbReference type="PANTHER" id="PTHR45622">
    <property type="entry name" value="UBIQUITIN-PROTEIN LIGASE E3A-RELATED"/>
    <property type="match status" value="1"/>
</dbReference>
<feature type="active site" description="Glycyl thioester intermediate" evidence="4">
    <location>
        <position position="900"/>
    </location>
</feature>
<dbReference type="Gene3D" id="2.130.10.30">
    <property type="entry name" value="Regulator of chromosome condensation 1/beta-lactamase-inhibitor protein II"/>
    <property type="match status" value="2"/>
</dbReference>
<organism evidence="7 8">
    <name type="scientific">Astatotilapia calliptera</name>
    <name type="common">Eastern happy</name>
    <name type="synonym">Chromis callipterus</name>
    <dbReference type="NCBI Taxonomy" id="8154"/>
    <lineage>
        <taxon>Eukaryota</taxon>
        <taxon>Metazoa</taxon>
        <taxon>Chordata</taxon>
        <taxon>Craniata</taxon>
        <taxon>Vertebrata</taxon>
        <taxon>Euteleostomi</taxon>
        <taxon>Actinopterygii</taxon>
        <taxon>Neopterygii</taxon>
        <taxon>Teleostei</taxon>
        <taxon>Neoteleostei</taxon>
        <taxon>Acanthomorphata</taxon>
        <taxon>Ovalentaria</taxon>
        <taxon>Cichlomorphae</taxon>
        <taxon>Cichliformes</taxon>
        <taxon>Cichlidae</taxon>
        <taxon>African cichlids</taxon>
        <taxon>Pseudocrenilabrinae</taxon>
        <taxon>Haplochromini</taxon>
        <taxon>Astatotilapia</taxon>
    </lineage>
</organism>
<evidence type="ECO:0000259" key="6">
    <source>
        <dbReference type="PROSITE" id="PS50237"/>
    </source>
</evidence>
<dbReference type="InterPro" id="IPR009091">
    <property type="entry name" value="RCC1/BLIP-II"/>
</dbReference>
<evidence type="ECO:0000256" key="4">
    <source>
        <dbReference type="PROSITE-ProRule" id="PRU00104"/>
    </source>
</evidence>
<evidence type="ECO:0000256" key="3">
    <source>
        <dbReference type="ARBA" id="ARBA00022786"/>
    </source>
</evidence>
<dbReference type="Pfam" id="PF25390">
    <property type="entry name" value="WD40_RLD"/>
    <property type="match status" value="1"/>
</dbReference>
<dbReference type="InterPro" id="IPR058923">
    <property type="entry name" value="RCC1-like_dom"/>
</dbReference>
<evidence type="ECO:0000256" key="5">
    <source>
        <dbReference type="PROSITE-ProRule" id="PRU00235"/>
    </source>
</evidence>
<dbReference type="Gene3D" id="3.30.2410.10">
    <property type="entry name" value="Hect, E3 ligase catalytic domain"/>
    <property type="match status" value="1"/>
</dbReference>
<feature type="repeat" description="RCC1" evidence="5">
    <location>
        <begin position="52"/>
        <end position="101"/>
    </location>
</feature>
<keyword evidence="2" id="KW-0677">Repeat</keyword>
<dbReference type="Gene3D" id="3.30.2160.10">
    <property type="entry name" value="Hect, E3 ligase catalytic domain"/>
    <property type="match status" value="2"/>
</dbReference>
<evidence type="ECO:0000256" key="2">
    <source>
        <dbReference type="ARBA" id="ARBA00022737"/>
    </source>
</evidence>
<dbReference type="Pfam" id="PF00632">
    <property type="entry name" value="HECT"/>
    <property type="match status" value="1"/>
</dbReference>
<keyword evidence="3 4" id="KW-0833">Ubl conjugation pathway</keyword>
<dbReference type="SMART" id="SM00119">
    <property type="entry name" value="HECTc"/>
    <property type="match status" value="1"/>
</dbReference>
<accession>A0AAX7SIV7</accession>
<feature type="repeat" description="RCC1" evidence="5">
    <location>
        <begin position="1"/>
        <end position="51"/>
    </location>
</feature>
<dbReference type="GeneTree" id="ENSGT00940000158189"/>
<dbReference type="InterPro" id="IPR051709">
    <property type="entry name" value="Ub-ligase/GTPase-reg"/>
</dbReference>
<reference evidence="7" key="3">
    <citation type="submission" date="2025-08" db="UniProtKB">
        <authorList>
            <consortium name="Ensembl"/>
        </authorList>
    </citation>
    <scope>IDENTIFICATION</scope>
</reference>
<dbReference type="CDD" id="cd00078">
    <property type="entry name" value="HECTc"/>
    <property type="match status" value="1"/>
</dbReference>
<dbReference type="PROSITE" id="PS00626">
    <property type="entry name" value="RCC1_2"/>
    <property type="match status" value="4"/>
</dbReference>
<reference evidence="7 8" key="1">
    <citation type="submission" date="2018-05" db="EMBL/GenBank/DDBJ databases">
        <authorList>
            <person name="Datahose"/>
        </authorList>
    </citation>
    <scope>NUCLEOTIDE SEQUENCE</scope>
</reference>
<keyword evidence="1" id="KW-0808">Transferase</keyword>
<name>A0AAX7SIV7_ASTCA</name>
<evidence type="ECO:0000313" key="7">
    <source>
        <dbReference type="Ensembl" id="ENSACLP00000044143.1"/>
    </source>
</evidence>
<dbReference type="Ensembl" id="ENSACLT00000077532.1">
    <property type="protein sequence ID" value="ENSACLP00000044143.1"/>
    <property type="gene ID" value="ENSACLG00000023117.2"/>
</dbReference>
<dbReference type="InterPro" id="IPR035983">
    <property type="entry name" value="Hect_E3_ubiquitin_ligase"/>
</dbReference>
<dbReference type="AlphaFoldDB" id="A0AAX7SIV7"/>
<proteinExistence type="predicted"/>
<dbReference type="Proteomes" id="UP000265100">
    <property type="component" value="Chromosome 6"/>
</dbReference>
<feature type="repeat" description="RCC1" evidence="5">
    <location>
        <begin position="102"/>
        <end position="156"/>
    </location>
</feature>
<feature type="repeat" description="RCC1" evidence="5">
    <location>
        <begin position="210"/>
        <end position="261"/>
    </location>
</feature>
<dbReference type="InterPro" id="IPR000569">
    <property type="entry name" value="HECT_dom"/>
</dbReference>
<reference evidence="8" key="2">
    <citation type="submission" date="2023-03" db="EMBL/GenBank/DDBJ databases">
        <authorList>
            <consortium name="Wellcome Sanger Institute Data Sharing"/>
        </authorList>
    </citation>
    <scope>NUCLEOTIDE SEQUENCE [LARGE SCALE GENOMIC DNA]</scope>
</reference>
<dbReference type="SUPFAM" id="SSF56204">
    <property type="entry name" value="Hect, E3 ligase catalytic domain"/>
    <property type="match status" value="1"/>
</dbReference>
<evidence type="ECO:0000256" key="1">
    <source>
        <dbReference type="ARBA" id="ARBA00022679"/>
    </source>
</evidence>
<feature type="repeat" description="RCC1" evidence="5">
    <location>
        <begin position="262"/>
        <end position="313"/>
    </location>
</feature>
<dbReference type="SUPFAM" id="SSF50985">
    <property type="entry name" value="RCC1/BLIP-II"/>
    <property type="match status" value="1"/>
</dbReference>
<dbReference type="PANTHER" id="PTHR45622:SF18">
    <property type="entry name" value="E3 UBIQUITIN-PROTEIN LIGASE HERC3-RELATED"/>
    <property type="match status" value="1"/>
</dbReference>
<dbReference type="GO" id="GO:0005737">
    <property type="term" value="C:cytoplasm"/>
    <property type="evidence" value="ECO:0007669"/>
    <property type="project" value="TreeGrafter"/>
</dbReference>
<feature type="domain" description="HECT" evidence="6">
    <location>
        <begin position="620"/>
        <end position="932"/>
    </location>
</feature>
<keyword evidence="8" id="KW-1185">Reference proteome</keyword>
<dbReference type="Gene3D" id="3.90.1750.10">
    <property type="entry name" value="Hect, E3 ligase catalytic domains"/>
    <property type="match status" value="2"/>
</dbReference>
<dbReference type="PRINTS" id="PR00633">
    <property type="entry name" value="RCCNDNSATION"/>
</dbReference>
<dbReference type="PROSITE" id="PS50012">
    <property type="entry name" value="RCC1_3"/>
    <property type="match status" value="6"/>
</dbReference>
<sequence length="932" mass="104383">MLCWGNAKDGQLGIGVEKNPVFEPRNCHVFSGRGMKEVACGSQHSVFLMYDGSVYTCGSNSWGQLGHDKAGTSPEVVGALDTQKIAMVSCGRGHSMAVNEQGQLFAWGAGDGGQLGLGTTETTVRIPRCPLVKRLCDHRISQVMCGNQHCIALSRDGQLFTWGQNTSGQLGLGKGEPSKLFPHPLKSLAGIPLAQITAGGDHSFALSLSGAVFGWGKNRAGQLGLNDKQDRAVPCHIKFLRSQKVVYISCGDEHTAALTKDGGLFTFGDGSWGQLGHGSTNSELLPRRVLELMGTEVSQITCGRHHTLAFVPSSGVVYAFGCNSHGQLGTGILGDARSPFPVKASFLTGKFHRRGKQRTCRSVPIYLTYIFLYLLSLSDDTHFKTNPKIPGIDLNSVRMLFETLSKPAFSELMEQATKSFESLLIPQLPRSPPDVEAMRIYLILSEYPALQDSKNYIRLTIPLAMAILRLDANPSKVLDNWWCIVDGSVFTRMVDMYKSIVVFMLTGGKTVLVPMFYENYFLATLRLLEKLHKVNLKAQHVEYNRFYIPDITSLVDIQEDYLKWFLSKAEISDFPAVNLCAYPFILNAKAKTTMLQTDAELQMQMAVSVSDTLRELTMYSDVDLKKPLKVIFDGEEAVDAGGVTKEFFLLLLKELMDPVYGMFTHYKESNLLWFSDKVSFPEQNWFHLIGIICGLAIYNATVVDLHFPLALYKKLLEVSPTLEDFKELSPTEARSLQQLLDYEGSDVEETFLLNFAVSVTFYLLIFMPREFVEAYLRYVFSDSVGEQYSAFSAGFLKVCGGEILSLFQPSELMAMVVGNNNYNWEEMEKNAVYKGEYTATHPTVRLFWEVFHEFPLEKKKQFLLFLTGSDRIPIHGMESLRIIIQSTTAEEHYLPVAHTCYNLLDMPRYQTKEILRRRLTQAVEQYEGFSLV</sequence>
<dbReference type="PROSITE" id="PS50237">
    <property type="entry name" value="HECT"/>
    <property type="match status" value="1"/>
</dbReference>